<sequence length="199" mass="21486">MNVESWMVTDLITIGKEAGIRDALAVMKKFSVRHLPVVEGGLFIGLVTSGDLKQAVLASMLETLKVGDVMIQNPVTITRDTSLEKAARIIYEKNIGCLPVVEDKRIVGIITIKDILKAFIEIMGVLRSGSRLDVILKSVHGSFDEVVSIIESKGGSIISAGMTIDGDENIHHFRISGGDTAAIAEELIQLGYRGVKVVD</sequence>
<dbReference type="SUPFAM" id="SSF54631">
    <property type="entry name" value="CBS-domain pair"/>
    <property type="match status" value="1"/>
</dbReference>
<proteinExistence type="predicted"/>
<dbReference type="CDD" id="cd04584">
    <property type="entry name" value="CBS_pair_AcuB_like"/>
    <property type="match status" value="1"/>
</dbReference>
<keyword evidence="3" id="KW-0560">Oxidoreductase</keyword>
<feature type="domain" description="CBS" evidence="2">
    <location>
        <begin position="7"/>
        <end position="63"/>
    </location>
</feature>
<dbReference type="EC" id="1.1.1.205" evidence="3"/>
<name>A0A485M2Q8_9ZZZZ</name>
<dbReference type="GO" id="GO:0003938">
    <property type="term" value="F:IMP dehydrogenase activity"/>
    <property type="evidence" value="ECO:0007669"/>
    <property type="project" value="UniProtKB-EC"/>
</dbReference>
<keyword evidence="1" id="KW-0677">Repeat</keyword>
<dbReference type="SMART" id="SM00116">
    <property type="entry name" value="CBS"/>
    <property type="match status" value="2"/>
</dbReference>
<reference evidence="3" key="1">
    <citation type="submission" date="2019-03" db="EMBL/GenBank/DDBJ databases">
        <authorList>
            <person name="Hao L."/>
        </authorList>
    </citation>
    <scope>NUCLEOTIDE SEQUENCE</scope>
</reference>
<evidence type="ECO:0000256" key="1">
    <source>
        <dbReference type="ARBA" id="ARBA00022737"/>
    </source>
</evidence>
<feature type="domain" description="CBS" evidence="2">
    <location>
        <begin position="70"/>
        <end position="125"/>
    </location>
</feature>
<dbReference type="PANTHER" id="PTHR48108">
    <property type="entry name" value="CBS DOMAIN-CONTAINING PROTEIN CBSX2, CHLOROPLASTIC"/>
    <property type="match status" value="1"/>
</dbReference>
<dbReference type="PANTHER" id="PTHR48108:SF34">
    <property type="entry name" value="CBS DOMAIN-CONTAINING PROTEIN YHCV"/>
    <property type="match status" value="1"/>
</dbReference>
<dbReference type="InterPro" id="IPR000644">
    <property type="entry name" value="CBS_dom"/>
</dbReference>
<protein>
    <submittedName>
        <fullName evidence="3">Inosine-5'-monophosphate dehydrogenase</fullName>
        <ecNumber evidence="3">1.1.1.205</ecNumber>
    </submittedName>
</protein>
<dbReference type="Pfam" id="PF00571">
    <property type="entry name" value="CBS"/>
    <property type="match status" value="2"/>
</dbReference>
<evidence type="ECO:0000259" key="2">
    <source>
        <dbReference type="PROSITE" id="PS51371"/>
    </source>
</evidence>
<accession>A0A485M2Q8</accession>
<gene>
    <name evidence="3" type="primary">guaB</name>
    <name evidence="3" type="ORF">SCFA_450083</name>
</gene>
<dbReference type="AlphaFoldDB" id="A0A485M2Q8"/>
<dbReference type="InterPro" id="IPR046342">
    <property type="entry name" value="CBS_dom_sf"/>
</dbReference>
<dbReference type="Gene3D" id="3.10.580.10">
    <property type="entry name" value="CBS-domain"/>
    <property type="match status" value="1"/>
</dbReference>
<dbReference type="EMBL" id="CAADRM010000109">
    <property type="protein sequence ID" value="VFU15862.1"/>
    <property type="molecule type" value="Genomic_DNA"/>
</dbReference>
<organism evidence="3">
    <name type="scientific">anaerobic digester metagenome</name>
    <dbReference type="NCBI Taxonomy" id="1263854"/>
    <lineage>
        <taxon>unclassified sequences</taxon>
        <taxon>metagenomes</taxon>
        <taxon>ecological metagenomes</taxon>
    </lineage>
</organism>
<dbReference type="InterPro" id="IPR051462">
    <property type="entry name" value="CBS_domain-containing"/>
</dbReference>
<dbReference type="PROSITE" id="PS51371">
    <property type="entry name" value="CBS"/>
    <property type="match status" value="2"/>
</dbReference>
<evidence type="ECO:0000313" key="3">
    <source>
        <dbReference type="EMBL" id="VFU15862.1"/>
    </source>
</evidence>